<protein>
    <recommendedName>
        <fullName evidence="3">CDP-alcohol phosphatidyltransferase family protein</fullName>
    </recommendedName>
</protein>
<keyword evidence="1" id="KW-0472">Membrane</keyword>
<gene>
    <name evidence="2" type="ORF">GM50_4170</name>
</gene>
<feature type="transmembrane region" description="Helical" evidence="1">
    <location>
        <begin position="66"/>
        <end position="87"/>
    </location>
</feature>
<dbReference type="EMBL" id="JNSK01000008">
    <property type="protein sequence ID" value="KGA19852.1"/>
    <property type="molecule type" value="Genomic_DNA"/>
</dbReference>
<accession>A0A094Q8Z3</accession>
<dbReference type="InterPro" id="IPR000462">
    <property type="entry name" value="CDP-OH_P_trans"/>
</dbReference>
<dbReference type="AlphaFoldDB" id="A0A094Q8Z3"/>
<feature type="transmembrane region" description="Helical" evidence="1">
    <location>
        <begin position="108"/>
        <end position="132"/>
    </location>
</feature>
<evidence type="ECO:0000256" key="1">
    <source>
        <dbReference type="SAM" id="Phobius"/>
    </source>
</evidence>
<reference evidence="2" key="1">
    <citation type="submission" date="2014-05" db="EMBL/GenBank/DDBJ databases">
        <title>Key roles for freshwater Actinobacteria revealed by deep metagenomic sequencing.</title>
        <authorList>
            <person name="Ghai R."/>
            <person name="Mizuno C.M."/>
            <person name="Picazo A."/>
            <person name="Camacho A."/>
            <person name="Rodriguez-Valera F."/>
        </authorList>
    </citation>
    <scope>NUCLEOTIDE SEQUENCE</scope>
</reference>
<name>A0A094Q8Z3_9ZZZZ</name>
<keyword evidence="1" id="KW-0812">Transmembrane</keyword>
<dbReference type="Gene3D" id="1.20.120.1760">
    <property type="match status" value="1"/>
</dbReference>
<dbReference type="GO" id="GO:0016780">
    <property type="term" value="F:phosphotransferase activity, for other substituted phosphate groups"/>
    <property type="evidence" value="ECO:0007669"/>
    <property type="project" value="InterPro"/>
</dbReference>
<dbReference type="GO" id="GO:0016020">
    <property type="term" value="C:membrane"/>
    <property type="evidence" value="ECO:0007669"/>
    <property type="project" value="InterPro"/>
</dbReference>
<comment type="caution">
    <text evidence="2">The sequence shown here is derived from an EMBL/GenBank/DDBJ whole genome shotgun (WGS) entry which is preliminary data.</text>
</comment>
<feature type="transmembrane region" description="Helical" evidence="1">
    <location>
        <begin position="172"/>
        <end position="194"/>
    </location>
</feature>
<proteinExistence type="predicted"/>
<evidence type="ECO:0008006" key="3">
    <source>
        <dbReference type="Google" id="ProtNLM"/>
    </source>
</evidence>
<dbReference type="Pfam" id="PF01066">
    <property type="entry name" value="CDP-OH_P_transf"/>
    <property type="match status" value="1"/>
</dbReference>
<sequence>MKREEFFTVWSKLHLGAEVSGIVKGWLTISYGIARALNLLRITPNMLTLGGILFAAAALFYPTSVIALICLVLSLICDGVDGSVAIIGERHSKLGAIADAIADRITEALWFIALYQWGIPTEICLALFALALTQEYARARMASLGYDQIGVVTIAERPVRASAIAIFMVLDLLHFSFAAIAIYIFTAMALFSVYQVMKAARGYLVQ</sequence>
<dbReference type="GO" id="GO:0008654">
    <property type="term" value="P:phospholipid biosynthetic process"/>
    <property type="evidence" value="ECO:0007669"/>
    <property type="project" value="InterPro"/>
</dbReference>
<evidence type="ECO:0000313" key="2">
    <source>
        <dbReference type="EMBL" id="KGA19852.1"/>
    </source>
</evidence>
<dbReference type="InterPro" id="IPR043130">
    <property type="entry name" value="CDP-OH_PTrfase_TM_dom"/>
</dbReference>
<keyword evidence="1" id="KW-1133">Transmembrane helix</keyword>
<organism evidence="2">
    <name type="scientific">freshwater metagenome</name>
    <dbReference type="NCBI Taxonomy" id="449393"/>
    <lineage>
        <taxon>unclassified sequences</taxon>
        <taxon>metagenomes</taxon>
        <taxon>ecological metagenomes</taxon>
    </lineage>
</organism>
<feature type="transmembrane region" description="Helical" evidence="1">
    <location>
        <begin position="39"/>
        <end position="60"/>
    </location>
</feature>